<keyword evidence="2" id="KW-0472">Membrane</keyword>
<sequence length="444" mass="49838">MDLFRTNPGFAALVPMARGLKCVKHDANEVNYAAGFFNLLAASLAITALMYSDFILIEDGGGGMDHENRTLLALENLSSLNTAFVLEDSCERIGAYYFWRPARFGTYDDASGKEHVVYHYEDTTLVDCISPTVANLFYIIIALCFVIIITSSFGAMMNIIGPSYGFLQWLRQNTVLEICNMAICLITCIVALFAQLHIANLRPWSSISVSTGVFLIGCSGIMSFVSSAAVLRSKALLQRARRIDNQRLLCHRSLRSWRDVNNRIEDTTPIIQFERGEAVEDVDACPKGSFIGDYEECEMCSECGPGYFEEKPCTKSSDTKCVWCLSENTDKNENFAVKCGTDQKSHRFLEDMTDTGYQRRDSPQELGFGNSAEQYVLFLWCTLLALIVIMCLATVAVCFLRKQNRCVLHVFNAQPNEDRTIVSYSATLLKQQLGKQKYVRLEEV</sequence>
<accession>A0AA39H203</accession>
<comment type="caution">
    <text evidence="4">The sequence shown here is derived from an EMBL/GenBank/DDBJ whole genome shotgun (WGS) entry which is preliminary data.</text>
</comment>
<feature type="disulfide bond" evidence="1">
    <location>
        <begin position="303"/>
        <end position="321"/>
    </location>
</feature>
<gene>
    <name evidence="4" type="ORF">QR680_002073</name>
</gene>
<reference evidence="4" key="1">
    <citation type="submission" date="2023-06" db="EMBL/GenBank/DDBJ databases">
        <title>Genomic analysis of the entomopathogenic nematode Steinernema hermaphroditum.</title>
        <authorList>
            <person name="Schwarz E.M."/>
            <person name="Heppert J.K."/>
            <person name="Baniya A."/>
            <person name="Schwartz H.T."/>
            <person name="Tan C.-H."/>
            <person name="Antoshechkin I."/>
            <person name="Sternberg P.W."/>
            <person name="Goodrich-Blair H."/>
            <person name="Dillman A.R."/>
        </authorList>
    </citation>
    <scope>NUCLEOTIDE SEQUENCE</scope>
    <source>
        <strain evidence="4">PS9179</strain>
        <tissue evidence="4">Whole animal</tissue>
    </source>
</reference>
<evidence type="ECO:0000259" key="3">
    <source>
        <dbReference type="PROSITE" id="PS50050"/>
    </source>
</evidence>
<name>A0AA39H203_9BILA</name>
<dbReference type="EMBL" id="JAUCMV010000005">
    <property type="protein sequence ID" value="KAK0397301.1"/>
    <property type="molecule type" value="Genomic_DNA"/>
</dbReference>
<feature type="transmembrane region" description="Helical" evidence="2">
    <location>
        <begin position="204"/>
        <end position="231"/>
    </location>
</feature>
<keyword evidence="2" id="KW-0812">Transmembrane</keyword>
<proteinExistence type="predicted"/>
<feature type="transmembrane region" description="Helical" evidence="2">
    <location>
        <begin position="178"/>
        <end position="198"/>
    </location>
</feature>
<evidence type="ECO:0000313" key="4">
    <source>
        <dbReference type="EMBL" id="KAK0397301.1"/>
    </source>
</evidence>
<feature type="disulfide bond" evidence="1">
    <location>
        <begin position="300"/>
        <end position="313"/>
    </location>
</feature>
<evidence type="ECO:0000256" key="2">
    <source>
        <dbReference type="SAM" id="Phobius"/>
    </source>
</evidence>
<dbReference type="PANTHER" id="PTHR28358">
    <property type="entry name" value="TRANSMEMBRANE PROTEIN 127"/>
    <property type="match status" value="1"/>
</dbReference>
<dbReference type="InterPro" id="IPR001368">
    <property type="entry name" value="TNFR/NGFR_Cys_rich_reg"/>
</dbReference>
<feature type="transmembrane region" description="Helical" evidence="2">
    <location>
        <begin position="136"/>
        <end position="157"/>
    </location>
</feature>
<dbReference type="PROSITE" id="PS50050">
    <property type="entry name" value="TNFR_NGFR_2"/>
    <property type="match status" value="1"/>
</dbReference>
<protein>
    <recommendedName>
        <fullName evidence="3">TNFR-Cys domain-containing protein</fullName>
    </recommendedName>
</protein>
<dbReference type="PROSITE" id="PS00652">
    <property type="entry name" value="TNFR_NGFR_1"/>
    <property type="match status" value="1"/>
</dbReference>
<keyword evidence="1" id="KW-1015">Disulfide bond</keyword>
<feature type="repeat" description="TNFR-Cys" evidence="1">
    <location>
        <begin position="284"/>
        <end position="321"/>
    </location>
</feature>
<evidence type="ECO:0000256" key="1">
    <source>
        <dbReference type="PROSITE-ProRule" id="PRU00206"/>
    </source>
</evidence>
<dbReference type="GO" id="GO:0008285">
    <property type="term" value="P:negative regulation of cell population proliferation"/>
    <property type="evidence" value="ECO:0007669"/>
    <property type="project" value="InterPro"/>
</dbReference>
<dbReference type="Pfam" id="PF00020">
    <property type="entry name" value="TNFR_c6"/>
    <property type="match status" value="1"/>
</dbReference>
<organism evidence="4 5">
    <name type="scientific">Steinernema hermaphroditum</name>
    <dbReference type="NCBI Taxonomy" id="289476"/>
    <lineage>
        <taxon>Eukaryota</taxon>
        <taxon>Metazoa</taxon>
        <taxon>Ecdysozoa</taxon>
        <taxon>Nematoda</taxon>
        <taxon>Chromadorea</taxon>
        <taxon>Rhabditida</taxon>
        <taxon>Tylenchina</taxon>
        <taxon>Panagrolaimomorpha</taxon>
        <taxon>Strongyloidoidea</taxon>
        <taxon>Steinernematidae</taxon>
        <taxon>Steinernema</taxon>
    </lineage>
</organism>
<dbReference type="Pfam" id="PF20517">
    <property type="entry name" value="TMEM127"/>
    <property type="match status" value="1"/>
</dbReference>
<dbReference type="SMART" id="SM00208">
    <property type="entry name" value="TNFR"/>
    <property type="match status" value="1"/>
</dbReference>
<dbReference type="GO" id="GO:0016020">
    <property type="term" value="C:membrane"/>
    <property type="evidence" value="ECO:0007669"/>
    <property type="project" value="TreeGrafter"/>
</dbReference>
<comment type="caution">
    <text evidence="1">Lacks conserved residue(s) required for the propagation of feature annotation.</text>
</comment>
<dbReference type="Proteomes" id="UP001175271">
    <property type="component" value="Unassembled WGS sequence"/>
</dbReference>
<keyword evidence="2" id="KW-1133">Transmembrane helix</keyword>
<feature type="transmembrane region" description="Helical" evidence="2">
    <location>
        <begin position="375"/>
        <end position="397"/>
    </location>
</feature>
<dbReference type="SUPFAM" id="SSF57586">
    <property type="entry name" value="TNF receptor-like"/>
    <property type="match status" value="1"/>
</dbReference>
<dbReference type="PANTHER" id="PTHR28358:SF1">
    <property type="entry name" value="TRANSMEMBRANE PROTEIN 127"/>
    <property type="match status" value="1"/>
</dbReference>
<dbReference type="AlphaFoldDB" id="A0AA39H203"/>
<evidence type="ECO:0000313" key="5">
    <source>
        <dbReference type="Proteomes" id="UP001175271"/>
    </source>
</evidence>
<dbReference type="InterPro" id="IPR033331">
    <property type="entry name" value="TMEM127"/>
</dbReference>
<keyword evidence="5" id="KW-1185">Reference proteome</keyword>
<dbReference type="Gene3D" id="2.10.50.10">
    <property type="entry name" value="Tumor Necrosis Factor Receptor, subunit A, domain 2"/>
    <property type="match status" value="1"/>
</dbReference>
<dbReference type="GO" id="GO:0032007">
    <property type="term" value="P:negative regulation of TOR signaling"/>
    <property type="evidence" value="ECO:0007669"/>
    <property type="project" value="InterPro"/>
</dbReference>
<feature type="transmembrane region" description="Helical" evidence="2">
    <location>
        <begin position="30"/>
        <end position="51"/>
    </location>
</feature>
<dbReference type="InterPro" id="IPR046795">
    <property type="entry name" value="TMEM127_TM"/>
</dbReference>
<feature type="domain" description="TNFR-Cys" evidence="3">
    <location>
        <begin position="284"/>
        <end position="321"/>
    </location>
</feature>